<protein>
    <submittedName>
        <fullName evidence="6">FAD-binding PCMH-type domain-containing protein</fullName>
    </submittedName>
</protein>
<keyword evidence="2" id="KW-0285">Flavoprotein</keyword>
<evidence type="ECO:0000256" key="4">
    <source>
        <dbReference type="ARBA" id="ARBA00023002"/>
    </source>
</evidence>
<accession>A0ABR2UUU8</accession>
<comment type="caution">
    <text evidence="6">The sequence shown here is derived from an EMBL/GenBank/DDBJ whole genome shotgun (WGS) entry which is preliminary data.</text>
</comment>
<dbReference type="InterPro" id="IPR006094">
    <property type="entry name" value="Oxid_FAD_bind_N"/>
</dbReference>
<gene>
    <name evidence="6" type="ORF">SUNI508_08490</name>
</gene>
<feature type="domain" description="FAD-binding PCMH-type" evidence="5">
    <location>
        <begin position="78"/>
        <end position="255"/>
    </location>
</feature>
<reference evidence="6 7" key="1">
    <citation type="journal article" date="2024" name="J. Plant Pathol.">
        <title>Sequence and assembly of the genome of Seiridium unicorne, isolate CBS 538.82, causal agent of cypress canker disease.</title>
        <authorList>
            <person name="Scali E."/>
            <person name="Rocca G.D."/>
            <person name="Danti R."/>
            <person name="Garbelotto M."/>
            <person name="Barberini S."/>
            <person name="Baroncelli R."/>
            <person name="Emiliani G."/>
        </authorList>
    </citation>
    <scope>NUCLEOTIDE SEQUENCE [LARGE SCALE GENOMIC DNA]</scope>
    <source>
        <strain evidence="6 7">BM-138-508</strain>
    </source>
</reference>
<evidence type="ECO:0000256" key="1">
    <source>
        <dbReference type="ARBA" id="ARBA00005466"/>
    </source>
</evidence>
<dbReference type="PANTHER" id="PTHR42973">
    <property type="entry name" value="BINDING OXIDOREDUCTASE, PUTATIVE (AFU_ORTHOLOGUE AFUA_1G17690)-RELATED"/>
    <property type="match status" value="1"/>
</dbReference>
<organism evidence="6 7">
    <name type="scientific">Seiridium unicorne</name>
    <dbReference type="NCBI Taxonomy" id="138068"/>
    <lineage>
        <taxon>Eukaryota</taxon>
        <taxon>Fungi</taxon>
        <taxon>Dikarya</taxon>
        <taxon>Ascomycota</taxon>
        <taxon>Pezizomycotina</taxon>
        <taxon>Sordariomycetes</taxon>
        <taxon>Xylariomycetidae</taxon>
        <taxon>Amphisphaeriales</taxon>
        <taxon>Sporocadaceae</taxon>
        <taxon>Seiridium</taxon>
    </lineage>
</organism>
<name>A0ABR2UUU8_9PEZI</name>
<dbReference type="Proteomes" id="UP001408356">
    <property type="component" value="Unassembled WGS sequence"/>
</dbReference>
<sequence>MAESSRNFSTALPGSVWEFAAASEWYPTQFSLEAALSVLSGSTNCCSALGHFLDGKVASPGQAEFEASRTSYWSAQEQEIAPSCIVIPTSKEDASVAVALLNLGGQVFPEECKFAIRSGGHSPYAGSANIASGIVLDLQNLNQLEVSAEKSTVEIGPGNRWVNVYSALEQQGLATVGGRVATVGVGGLVTGGGISFFSGRYGYVCDNVQNFEVVLATGEIVNANAATNSDLWRALKGGSNNFGVVTSFTLPVFEQGNIWGGQLGIDISAIDGIFLAFESFTGNPDFDPYAALISSVGWIASSNTWMTAHSLEYTKAVDNPPIFDGITSLGPQFFSTLKISSLSNITTDMAASTVASRRQLFASATYKNSAAMMSAIYEIAQEIVQNLVSVSSLIWVFSFQPIPSIINAKAAAHGGNSLGLEESDGNLFNILLSPTWDTEEDDELVYAQARELFRRMEAKAKELDVYHPYIYLNYADSWQEPIAGYGVEAKQRLQQASKKYDPNGLFQKQVPGGFKLFE</sequence>
<evidence type="ECO:0000256" key="3">
    <source>
        <dbReference type="ARBA" id="ARBA00022827"/>
    </source>
</evidence>
<dbReference type="PANTHER" id="PTHR42973:SF22">
    <property type="entry name" value="FAD-BINDING PCMH-TYPE DOMAIN-CONTAINING PROTEIN-RELATED"/>
    <property type="match status" value="1"/>
</dbReference>
<dbReference type="InterPro" id="IPR016169">
    <property type="entry name" value="FAD-bd_PCMH_sub2"/>
</dbReference>
<dbReference type="Gene3D" id="3.30.465.10">
    <property type="match status" value="1"/>
</dbReference>
<evidence type="ECO:0000313" key="6">
    <source>
        <dbReference type="EMBL" id="KAK9418061.1"/>
    </source>
</evidence>
<dbReference type="InterPro" id="IPR036318">
    <property type="entry name" value="FAD-bd_PCMH-like_sf"/>
</dbReference>
<keyword evidence="7" id="KW-1185">Reference proteome</keyword>
<evidence type="ECO:0000256" key="2">
    <source>
        <dbReference type="ARBA" id="ARBA00022630"/>
    </source>
</evidence>
<evidence type="ECO:0000259" key="5">
    <source>
        <dbReference type="PROSITE" id="PS51387"/>
    </source>
</evidence>
<dbReference type="InterPro" id="IPR050416">
    <property type="entry name" value="FAD-linked_Oxidoreductase"/>
</dbReference>
<comment type="similarity">
    <text evidence="1">Belongs to the oxygen-dependent FAD-linked oxidoreductase family.</text>
</comment>
<dbReference type="InterPro" id="IPR016166">
    <property type="entry name" value="FAD-bd_PCMH"/>
</dbReference>
<dbReference type="Pfam" id="PF01565">
    <property type="entry name" value="FAD_binding_4"/>
    <property type="match status" value="1"/>
</dbReference>
<proteinExistence type="inferred from homology"/>
<dbReference type="EMBL" id="JARVKF010000394">
    <property type="protein sequence ID" value="KAK9418061.1"/>
    <property type="molecule type" value="Genomic_DNA"/>
</dbReference>
<keyword evidence="4" id="KW-0560">Oxidoreductase</keyword>
<evidence type="ECO:0000313" key="7">
    <source>
        <dbReference type="Proteomes" id="UP001408356"/>
    </source>
</evidence>
<dbReference type="PROSITE" id="PS51387">
    <property type="entry name" value="FAD_PCMH"/>
    <property type="match status" value="1"/>
</dbReference>
<keyword evidence="3" id="KW-0274">FAD</keyword>
<dbReference type="SUPFAM" id="SSF56176">
    <property type="entry name" value="FAD-binding/transporter-associated domain-like"/>
    <property type="match status" value="1"/>
</dbReference>